<dbReference type="GO" id="GO:0003824">
    <property type="term" value="F:catalytic activity"/>
    <property type="evidence" value="ECO:0007669"/>
    <property type="project" value="UniProtKB-ARBA"/>
</dbReference>
<protein>
    <recommendedName>
        <fullName evidence="1">AB hydrolase-1 domain-containing protein</fullName>
    </recommendedName>
</protein>
<dbReference type="Gene3D" id="3.40.50.1820">
    <property type="entry name" value="alpha/beta hydrolase"/>
    <property type="match status" value="1"/>
</dbReference>
<evidence type="ECO:0000313" key="2">
    <source>
        <dbReference type="EMBL" id="ORA32629.1"/>
    </source>
</evidence>
<organism evidence="2 3">
    <name type="scientific">Mycobacterium aquaticum</name>
    <dbReference type="NCBI Taxonomy" id="1927124"/>
    <lineage>
        <taxon>Bacteria</taxon>
        <taxon>Bacillati</taxon>
        <taxon>Actinomycetota</taxon>
        <taxon>Actinomycetes</taxon>
        <taxon>Mycobacteriales</taxon>
        <taxon>Mycobacteriaceae</taxon>
        <taxon>Mycobacterium</taxon>
    </lineage>
</organism>
<sequence length="287" mass="30927">MPTLSTADHTDIHYTDTGTGPTVVFTHSWGLNSGQWEDVADRLVQSGLRCVRYDRRGHGTSGRCNGEWTLDLLADDLAALLTHLDVKDVTLVGHSLGCGEIVRYLGRHGTTRVSGAVLVAPQLPLLVRTADNPDGVDEAMLDAMLAQLEVDVRQWCIDNAPPFFGANHPVPQDVLDETIEGIVAVPVQTLVATQRMGARTDYRAELVDLDLPVLVIHGDADVSAPIELTGRRTAALLRQAELIEIPGAAHGLYVTHADAICGVLAAFVTGKTPQITDQRREFSSSTT</sequence>
<evidence type="ECO:0000313" key="3">
    <source>
        <dbReference type="Proteomes" id="UP000192448"/>
    </source>
</evidence>
<dbReference type="Proteomes" id="UP000192448">
    <property type="component" value="Unassembled WGS sequence"/>
</dbReference>
<dbReference type="InterPro" id="IPR000073">
    <property type="entry name" value="AB_hydrolase_1"/>
</dbReference>
<keyword evidence="3" id="KW-1185">Reference proteome</keyword>
<dbReference type="InterPro" id="IPR050471">
    <property type="entry name" value="AB_hydrolase"/>
</dbReference>
<dbReference type="PANTHER" id="PTHR43433">
    <property type="entry name" value="HYDROLASE, ALPHA/BETA FOLD FAMILY PROTEIN"/>
    <property type="match status" value="1"/>
</dbReference>
<dbReference type="Pfam" id="PF12697">
    <property type="entry name" value="Abhydrolase_6"/>
    <property type="match status" value="1"/>
</dbReference>
<name>A0A1X0ARH4_9MYCO</name>
<dbReference type="EMBL" id="MVHF01000024">
    <property type="protein sequence ID" value="ORA32629.1"/>
    <property type="molecule type" value="Genomic_DNA"/>
</dbReference>
<gene>
    <name evidence="2" type="ORF">BST13_21685</name>
</gene>
<dbReference type="RefSeq" id="WP_083166086.1">
    <property type="nucleotide sequence ID" value="NZ_MVHF01000024.1"/>
</dbReference>
<dbReference type="InterPro" id="IPR029058">
    <property type="entry name" value="AB_hydrolase_fold"/>
</dbReference>
<feature type="domain" description="AB hydrolase-1" evidence="1">
    <location>
        <begin position="23"/>
        <end position="260"/>
    </location>
</feature>
<comment type="caution">
    <text evidence="2">The sequence shown here is derived from an EMBL/GenBank/DDBJ whole genome shotgun (WGS) entry which is preliminary data.</text>
</comment>
<reference evidence="2 3" key="1">
    <citation type="submission" date="2017-02" db="EMBL/GenBank/DDBJ databases">
        <title>The new phylogeny of genus Mycobacterium.</title>
        <authorList>
            <person name="Tortoli E."/>
            <person name="Trovato A."/>
            <person name="Cirillo D.M."/>
        </authorList>
    </citation>
    <scope>NUCLEOTIDE SEQUENCE [LARGE SCALE GENOMIC DNA]</scope>
    <source>
        <strain evidence="2 3">RW6</strain>
    </source>
</reference>
<proteinExistence type="predicted"/>
<dbReference type="SUPFAM" id="SSF53474">
    <property type="entry name" value="alpha/beta-Hydrolases"/>
    <property type="match status" value="1"/>
</dbReference>
<dbReference type="OrthoDB" id="9785847at2"/>
<dbReference type="STRING" id="1927124.BST13_21685"/>
<dbReference type="AlphaFoldDB" id="A0A1X0ARH4"/>
<evidence type="ECO:0000259" key="1">
    <source>
        <dbReference type="Pfam" id="PF12697"/>
    </source>
</evidence>
<accession>A0A1X0ARH4</accession>
<dbReference type="PANTHER" id="PTHR43433:SF3">
    <property type="entry name" value="NON-HEME CHLOROPEROXIDASE"/>
    <property type="match status" value="1"/>
</dbReference>